<dbReference type="STRING" id="872970.SAMN04488134_10338"/>
<name>A0A1H8L0Y0_9BACI</name>
<dbReference type="Proteomes" id="UP000199300">
    <property type="component" value="Unassembled WGS sequence"/>
</dbReference>
<sequence>MEIVHEYDFGIVHLSAYFCELVNGEPVRTEHESLKWLEKHELDSLDWAEANLPTVAKIQNR</sequence>
<dbReference type="EMBL" id="FODJ01000003">
    <property type="protein sequence ID" value="SEN98751.1"/>
    <property type="molecule type" value="Genomic_DNA"/>
</dbReference>
<gene>
    <name evidence="1" type="ORF">SAMN04488134_10338</name>
</gene>
<proteinExistence type="predicted"/>
<keyword evidence="2" id="KW-1185">Reference proteome</keyword>
<accession>A0A1H8L0Y0</accession>
<evidence type="ECO:0000313" key="1">
    <source>
        <dbReference type="EMBL" id="SEN98751.1"/>
    </source>
</evidence>
<protein>
    <submittedName>
        <fullName evidence="1">8-oxo-dGTP diphosphatase</fullName>
    </submittedName>
</protein>
<reference evidence="1 2" key="1">
    <citation type="submission" date="2016-10" db="EMBL/GenBank/DDBJ databases">
        <authorList>
            <person name="de Groot N.N."/>
        </authorList>
    </citation>
    <scope>NUCLEOTIDE SEQUENCE [LARGE SCALE GENOMIC DNA]</scope>
    <source>
        <strain evidence="1 2">CGMCC 1.10434</strain>
    </source>
</reference>
<dbReference type="SUPFAM" id="SSF55811">
    <property type="entry name" value="Nudix"/>
    <property type="match status" value="1"/>
</dbReference>
<dbReference type="InterPro" id="IPR015797">
    <property type="entry name" value="NUDIX_hydrolase-like_dom_sf"/>
</dbReference>
<dbReference type="AlphaFoldDB" id="A0A1H8L0Y0"/>
<organism evidence="1 2">
    <name type="scientific">Amphibacillus marinus</name>
    <dbReference type="NCBI Taxonomy" id="872970"/>
    <lineage>
        <taxon>Bacteria</taxon>
        <taxon>Bacillati</taxon>
        <taxon>Bacillota</taxon>
        <taxon>Bacilli</taxon>
        <taxon>Bacillales</taxon>
        <taxon>Bacillaceae</taxon>
        <taxon>Amphibacillus</taxon>
    </lineage>
</organism>
<evidence type="ECO:0000313" key="2">
    <source>
        <dbReference type="Proteomes" id="UP000199300"/>
    </source>
</evidence>
<dbReference type="Gene3D" id="3.90.79.10">
    <property type="entry name" value="Nucleoside Triphosphate Pyrophosphohydrolase"/>
    <property type="match status" value="1"/>
</dbReference>